<comment type="caution">
    <text evidence="1">The sequence shown here is derived from an EMBL/GenBank/DDBJ whole genome shotgun (WGS) entry which is preliminary data.</text>
</comment>
<reference evidence="1" key="1">
    <citation type="journal article" date="2015" name="Nature">
        <title>Complex archaea that bridge the gap between prokaryotes and eukaryotes.</title>
        <authorList>
            <person name="Spang A."/>
            <person name="Saw J.H."/>
            <person name="Jorgensen S.L."/>
            <person name="Zaremba-Niedzwiedzka K."/>
            <person name="Martijn J."/>
            <person name="Lind A.E."/>
            <person name="van Eijk R."/>
            <person name="Schleper C."/>
            <person name="Guy L."/>
            <person name="Ettema T.J."/>
        </authorList>
    </citation>
    <scope>NUCLEOTIDE SEQUENCE</scope>
</reference>
<feature type="non-terminal residue" evidence="1">
    <location>
        <position position="198"/>
    </location>
</feature>
<gene>
    <name evidence="1" type="ORF">LCGC14_2964350</name>
</gene>
<name>A0A0F9A2K6_9ZZZZ</name>
<sequence>MNENVDTIAKRILDEMYKLGPFKLFSVNLFNNFQQFSRKDIKTAINSLINIGYISASGITQRHMDFFYEDFNGFFTDKGILEYESYDFEDKEKFSIEFIRLLNYLEEAEERTIDLSEIIEGVKEKGSFRTDDELKDLFLISVNYVCKAEKKTFVNSLTPNIFYINNNYNTITNYGKSILEKYQNYKKYKNKISRIFPR</sequence>
<proteinExistence type="predicted"/>
<evidence type="ECO:0000313" key="1">
    <source>
        <dbReference type="EMBL" id="KKK66411.1"/>
    </source>
</evidence>
<accession>A0A0F9A2K6</accession>
<organism evidence="1">
    <name type="scientific">marine sediment metagenome</name>
    <dbReference type="NCBI Taxonomy" id="412755"/>
    <lineage>
        <taxon>unclassified sequences</taxon>
        <taxon>metagenomes</taxon>
        <taxon>ecological metagenomes</taxon>
    </lineage>
</organism>
<protein>
    <submittedName>
        <fullName evidence="1">Uncharacterized protein</fullName>
    </submittedName>
</protein>
<dbReference type="EMBL" id="LAZR01060091">
    <property type="protein sequence ID" value="KKK66411.1"/>
    <property type="molecule type" value="Genomic_DNA"/>
</dbReference>
<dbReference type="AlphaFoldDB" id="A0A0F9A2K6"/>